<evidence type="ECO:0000313" key="1">
    <source>
        <dbReference type="EMBL" id="AFZ15300.1"/>
    </source>
</evidence>
<dbReference type="AlphaFoldDB" id="K9W751"/>
<dbReference type="Proteomes" id="UP000010472">
    <property type="component" value="Chromosome"/>
</dbReference>
<keyword evidence="2" id="KW-1185">Reference proteome</keyword>
<organism evidence="1 2">
    <name type="scientific">Crinalium epipsammum PCC 9333</name>
    <dbReference type="NCBI Taxonomy" id="1173022"/>
    <lineage>
        <taxon>Bacteria</taxon>
        <taxon>Bacillati</taxon>
        <taxon>Cyanobacteriota</taxon>
        <taxon>Cyanophyceae</taxon>
        <taxon>Gomontiellales</taxon>
        <taxon>Gomontiellaceae</taxon>
        <taxon>Crinalium</taxon>
    </lineage>
</organism>
<dbReference type="OrthoDB" id="9814831at2"/>
<dbReference type="PATRIC" id="fig|1173022.3.peg.4882"/>
<sequence length="217" mass="24647">MTRTNYIYLHGFASSPNSSKAQYLCDRFSALNIPLKIPDFNQGGFSDITITRQIEQVKAEIQPDNTSVTLIGSSLGGLTAAWLGENYPQVQKLVLLAPAFNFLSHWLTKLGEAELQRWQKEQYLSVYHYGEKRSLPLHHNFLLDASKYSEQLLQKSIPTLIVHGLHDEVIPIQASRNFALHRPWVTLIEFDSDHALSNVMAETWEAIKAFCQLLPSH</sequence>
<proteinExistence type="predicted"/>
<dbReference type="PANTHER" id="PTHR42886">
    <property type="entry name" value="RE40534P-RELATED"/>
    <property type="match status" value="1"/>
</dbReference>
<dbReference type="eggNOG" id="COG1073">
    <property type="taxonomic scope" value="Bacteria"/>
</dbReference>
<dbReference type="STRING" id="1173022.Cri9333_4519"/>
<dbReference type="EMBL" id="CP003620">
    <property type="protein sequence ID" value="AFZ15300.1"/>
    <property type="molecule type" value="Genomic_DNA"/>
</dbReference>
<dbReference type="Gene3D" id="3.40.50.1820">
    <property type="entry name" value="alpha/beta hydrolase"/>
    <property type="match status" value="1"/>
</dbReference>
<reference evidence="1 2" key="1">
    <citation type="submission" date="2012-06" db="EMBL/GenBank/DDBJ databases">
        <title>Finished chromosome of genome of Crinalium epipsammum PCC 9333.</title>
        <authorList>
            <consortium name="US DOE Joint Genome Institute"/>
            <person name="Gugger M."/>
            <person name="Coursin T."/>
            <person name="Rippka R."/>
            <person name="Tandeau De Marsac N."/>
            <person name="Huntemann M."/>
            <person name="Wei C.-L."/>
            <person name="Han J."/>
            <person name="Detter J.C."/>
            <person name="Han C."/>
            <person name="Tapia R."/>
            <person name="Davenport K."/>
            <person name="Daligault H."/>
            <person name="Erkkila T."/>
            <person name="Gu W."/>
            <person name="Munk A.C.C."/>
            <person name="Teshima H."/>
            <person name="Xu Y."/>
            <person name="Chain P."/>
            <person name="Chen A."/>
            <person name="Krypides N."/>
            <person name="Mavromatis K."/>
            <person name="Markowitz V."/>
            <person name="Szeto E."/>
            <person name="Ivanova N."/>
            <person name="Mikhailova N."/>
            <person name="Ovchinnikova G."/>
            <person name="Pagani I."/>
            <person name="Pati A."/>
            <person name="Goodwin L."/>
            <person name="Peters L."/>
            <person name="Pitluck S."/>
            <person name="Woyke T."/>
            <person name="Kerfeld C."/>
        </authorList>
    </citation>
    <scope>NUCLEOTIDE SEQUENCE [LARGE SCALE GENOMIC DNA]</scope>
    <source>
        <strain evidence="1 2">PCC 9333</strain>
    </source>
</reference>
<dbReference type="SUPFAM" id="SSF53474">
    <property type="entry name" value="alpha/beta-Hydrolases"/>
    <property type="match status" value="1"/>
</dbReference>
<evidence type="ECO:0000313" key="2">
    <source>
        <dbReference type="Proteomes" id="UP000010472"/>
    </source>
</evidence>
<dbReference type="PANTHER" id="PTHR42886:SF29">
    <property type="entry name" value="PUMMELIG, ISOFORM A"/>
    <property type="match status" value="1"/>
</dbReference>
<protein>
    <recommendedName>
        <fullName evidence="3">Esterase</fullName>
    </recommendedName>
</protein>
<dbReference type="RefSeq" id="WP_015205391.1">
    <property type="nucleotide sequence ID" value="NC_019753.1"/>
</dbReference>
<dbReference type="ESTHER" id="9cyan-k9w751">
    <property type="family name" value="abh_upf00227"/>
</dbReference>
<accession>K9W751</accession>
<dbReference type="InterPro" id="IPR029058">
    <property type="entry name" value="AB_hydrolase_fold"/>
</dbReference>
<dbReference type="KEGG" id="cep:Cri9333_4519"/>
<dbReference type="Pfam" id="PF05728">
    <property type="entry name" value="UPF0227"/>
    <property type="match status" value="1"/>
</dbReference>
<dbReference type="InterPro" id="IPR008886">
    <property type="entry name" value="UPF0227/Esterase_YqiA"/>
</dbReference>
<gene>
    <name evidence="1" type="ORF">Cri9333_4519</name>
</gene>
<evidence type="ECO:0008006" key="3">
    <source>
        <dbReference type="Google" id="ProtNLM"/>
    </source>
</evidence>
<name>K9W751_9CYAN</name>
<dbReference type="HOGENOM" id="CLU_090601_0_0_3"/>